<reference evidence="2 3" key="1">
    <citation type="submission" date="2024-05" db="EMBL/GenBank/DDBJ databases">
        <authorList>
            <person name="Jiang F."/>
        </authorList>
    </citation>
    <scope>NUCLEOTIDE SEQUENCE [LARGE SCALE GENOMIC DNA]</scope>
    <source>
        <strain evidence="2 3">LZ166</strain>
    </source>
</reference>
<evidence type="ECO:0000313" key="3">
    <source>
        <dbReference type="Proteomes" id="UP001556692"/>
    </source>
</evidence>
<organism evidence="2 3">
    <name type="scientific">Aquibium pacificus</name>
    <dbReference type="NCBI Taxonomy" id="3153579"/>
    <lineage>
        <taxon>Bacteria</taxon>
        <taxon>Pseudomonadati</taxon>
        <taxon>Pseudomonadota</taxon>
        <taxon>Alphaproteobacteria</taxon>
        <taxon>Hyphomicrobiales</taxon>
        <taxon>Phyllobacteriaceae</taxon>
        <taxon>Aquibium</taxon>
    </lineage>
</organism>
<sequence>MTNSLDPIGAMFLQSSPALANAQKFFFAAARLQGNALKAGLRYNIETLAFLKQRLEKDMKLVDDLVASDGFKDAFDIYAGFVENAAAEYAAESSKIAGIGSRIASETAKRVREEAQASIDDMAAQTVSA</sequence>
<feature type="domain" description="Phasin" evidence="1">
    <location>
        <begin position="22"/>
        <end position="112"/>
    </location>
</feature>
<evidence type="ECO:0000259" key="1">
    <source>
        <dbReference type="Pfam" id="PF09361"/>
    </source>
</evidence>
<evidence type="ECO:0000313" key="2">
    <source>
        <dbReference type="EMBL" id="MEX0406348.1"/>
    </source>
</evidence>
<dbReference type="InterPro" id="IPR018968">
    <property type="entry name" value="Phasin"/>
</dbReference>
<protein>
    <submittedName>
        <fullName evidence="2">Phasin family protein</fullName>
    </submittedName>
</protein>
<comment type="caution">
    <text evidence="2">The sequence shown here is derived from an EMBL/GenBank/DDBJ whole genome shotgun (WGS) entry which is preliminary data.</text>
</comment>
<accession>A0ABV3SHW4</accession>
<name>A0ABV3SHW4_9HYPH</name>
<dbReference type="Proteomes" id="UP001556692">
    <property type="component" value="Unassembled WGS sequence"/>
</dbReference>
<gene>
    <name evidence="2" type="ORF">ABGN05_11785</name>
</gene>
<dbReference type="EMBL" id="JBDPGJ010000002">
    <property type="protein sequence ID" value="MEX0406348.1"/>
    <property type="molecule type" value="Genomic_DNA"/>
</dbReference>
<dbReference type="RefSeq" id="WP_367954202.1">
    <property type="nucleotide sequence ID" value="NZ_JBDPGJ010000002.1"/>
</dbReference>
<dbReference type="Pfam" id="PF09361">
    <property type="entry name" value="Phasin_2"/>
    <property type="match status" value="1"/>
</dbReference>
<keyword evidence="3" id="KW-1185">Reference proteome</keyword>
<proteinExistence type="predicted"/>